<dbReference type="SUPFAM" id="SSF51735">
    <property type="entry name" value="NAD(P)-binding Rossmann-fold domains"/>
    <property type="match status" value="1"/>
</dbReference>
<feature type="domain" description="Gfo/Idh/MocA-like oxidoreductase N-terminal" evidence="1">
    <location>
        <begin position="63"/>
        <end position="160"/>
    </location>
</feature>
<comment type="caution">
    <text evidence="2">The sequence shown here is derived from an EMBL/GenBank/DDBJ whole genome shotgun (WGS) entry which is preliminary data.</text>
</comment>
<proteinExistence type="predicted"/>
<evidence type="ECO:0000259" key="1">
    <source>
        <dbReference type="Pfam" id="PF01408"/>
    </source>
</evidence>
<reference evidence="2 3" key="1">
    <citation type="submission" date="2024-02" db="EMBL/GenBank/DDBJ databases">
        <authorList>
            <person name="Chen Y."/>
            <person name="Shah S."/>
            <person name="Dougan E. K."/>
            <person name="Thang M."/>
            <person name="Chan C."/>
        </authorList>
    </citation>
    <scope>NUCLEOTIDE SEQUENCE [LARGE SCALE GENOMIC DNA]</scope>
</reference>
<sequence>MTTVDCLMIGTGEYTTGYSPSAVTESDKGAGVVALVLTDLRRRGARVGRLGLCGVNGNKFPAIRAHMKEKIGGYLGMDPTAETFPADGQVDAKAYLKALDAFKPGDAVTVFTPDDTHFEITKEAVSRGMHVLTTKPLVKTLAEHQELSRLARENNVLVMCEVHKRFDPIYADARDRIANLGAFSFMDAYMSQPKTQLLTFKSWAGQASDISYYLNSHHVDFHEWCMRGTARPVTVTAVAATGVASAMVDAESCEDTITLMVQWENKADGSRGCAVYTSSWIAPNAEVHSQQRFFFMGHKGEVRVDQAHRGFEVATDDKGYASCNPLFMKYTPNPEGEFAGQLGYGYRSIEAFVDAVAGLKAGKMTLEQCNRQLPTVETTKLTTAILQAGRLSLDNNNTPVDIAYTDDLKWDEPTDLKLR</sequence>
<evidence type="ECO:0000313" key="3">
    <source>
        <dbReference type="Proteomes" id="UP001642464"/>
    </source>
</evidence>
<dbReference type="Gene3D" id="3.30.360.10">
    <property type="entry name" value="Dihydrodipicolinate Reductase, domain 2"/>
    <property type="match status" value="1"/>
</dbReference>
<dbReference type="PANTHER" id="PTHR42840">
    <property type="entry name" value="NAD(P)-BINDING ROSSMANN-FOLD SUPERFAMILY PROTEIN-RELATED"/>
    <property type="match status" value="1"/>
</dbReference>
<dbReference type="EMBL" id="CAXAMM010033747">
    <property type="protein sequence ID" value="CAK9071827.1"/>
    <property type="molecule type" value="Genomic_DNA"/>
</dbReference>
<dbReference type="SUPFAM" id="SSF55347">
    <property type="entry name" value="Glyceraldehyde-3-phosphate dehydrogenase-like, C-terminal domain"/>
    <property type="match status" value="1"/>
</dbReference>
<organism evidence="2 3">
    <name type="scientific">Durusdinium trenchii</name>
    <dbReference type="NCBI Taxonomy" id="1381693"/>
    <lineage>
        <taxon>Eukaryota</taxon>
        <taxon>Sar</taxon>
        <taxon>Alveolata</taxon>
        <taxon>Dinophyceae</taxon>
        <taxon>Suessiales</taxon>
        <taxon>Symbiodiniaceae</taxon>
        <taxon>Durusdinium</taxon>
    </lineage>
</organism>
<keyword evidence="3" id="KW-1185">Reference proteome</keyword>
<dbReference type="InterPro" id="IPR000683">
    <property type="entry name" value="Gfo/Idh/MocA-like_OxRdtase_N"/>
</dbReference>
<gene>
    <name evidence="2" type="ORF">SCF082_LOCUS35449</name>
</gene>
<name>A0ABP0P8L4_9DINO</name>
<dbReference type="InterPro" id="IPR036291">
    <property type="entry name" value="NAD(P)-bd_dom_sf"/>
</dbReference>
<dbReference type="Gene3D" id="3.40.50.720">
    <property type="entry name" value="NAD(P)-binding Rossmann-like Domain"/>
    <property type="match status" value="1"/>
</dbReference>
<evidence type="ECO:0000313" key="2">
    <source>
        <dbReference type="EMBL" id="CAK9071827.1"/>
    </source>
</evidence>
<dbReference type="PANTHER" id="PTHR42840:SF6">
    <property type="entry name" value="BINDING ROSSMANN FOLD OXIDOREDUCTASE, PUTATIVE (AFU_ORTHOLOGUE AFUA_3G11930)-RELATED"/>
    <property type="match status" value="1"/>
</dbReference>
<dbReference type="Proteomes" id="UP001642464">
    <property type="component" value="Unassembled WGS sequence"/>
</dbReference>
<dbReference type="Pfam" id="PF01408">
    <property type="entry name" value="GFO_IDH_MocA"/>
    <property type="match status" value="1"/>
</dbReference>
<accession>A0ABP0P8L4</accession>
<protein>
    <submittedName>
        <fullName evidence="2">Scyllo-inositol 2-dehydrogenase (NAD(+))</fullName>
    </submittedName>
</protein>